<organism evidence="6 7">
    <name type="scientific">Oleomonas cavernae</name>
    <dbReference type="NCBI Taxonomy" id="2320859"/>
    <lineage>
        <taxon>Bacteria</taxon>
        <taxon>Pseudomonadati</taxon>
        <taxon>Pseudomonadota</taxon>
        <taxon>Alphaproteobacteria</taxon>
        <taxon>Acetobacterales</taxon>
        <taxon>Acetobacteraceae</taxon>
        <taxon>Oleomonas</taxon>
    </lineage>
</organism>
<dbReference type="GO" id="GO:1904680">
    <property type="term" value="F:peptide transmembrane transporter activity"/>
    <property type="evidence" value="ECO:0007669"/>
    <property type="project" value="TreeGrafter"/>
</dbReference>
<name>A0A418W8L3_9PROT</name>
<dbReference type="InterPro" id="IPR000914">
    <property type="entry name" value="SBP_5_dom"/>
</dbReference>
<gene>
    <name evidence="6" type="ORF">D3874_04310</name>
</gene>
<dbReference type="OrthoDB" id="9803988at2"/>
<evidence type="ECO:0000256" key="4">
    <source>
        <dbReference type="SAM" id="SignalP"/>
    </source>
</evidence>
<reference evidence="6 7" key="1">
    <citation type="submission" date="2018-09" db="EMBL/GenBank/DDBJ databases">
        <authorList>
            <person name="Zhu H."/>
        </authorList>
    </citation>
    <scope>NUCLEOTIDE SEQUENCE [LARGE SCALE GENOMIC DNA]</scope>
    <source>
        <strain evidence="6 7">K1W22B-8</strain>
    </source>
</reference>
<comment type="subcellular location">
    <subcellularLocation>
        <location evidence="1">Periplasm</location>
    </subcellularLocation>
</comment>
<keyword evidence="3 4" id="KW-0732">Signal</keyword>
<protein>
    <submittedName>
        <fullName evidence="6">ABC transporter substrate-binding protein</fullName>
    </submittedName>
</protein>
<dbReference type="GO" id="GO:0015833">
    <property type="term" value="P:peptide transport"/>
    <property type="evidence" value="ECO:0007669"/>
    <property type="project" value="TreeGrafter"/>
</dbReference>
<evidence type="ECO:0000256" key="3">
    <source>
        <dbReference type="ARBA" id="ARBA00022729"/>
    </source>
</evidence>
<dbReference type="RefSeq" id="WP_119776960.1">
    <property type="nucleotide sequence ID" value="NZ_QYUK01000011.1"/>
</dbReference>
<comment type="similarity">
    <text evidence="2">Belongs to the bacterial solute-binding protein 5 family.</text>
</comment>
<dbReference type="PIRSF" id="PIRSF002741">
    <property type="entry name" value="MppA"/>
    <property type="match status" value="1"/>
</dbReference>
<evidence type="ECO:0000259" key="5">
    <source>
        <dbReference type="Pfam" id="PF00496"/>
    </source>
</evidence>
<dbReference type="PROSITE" id="PS51318">
    <property type="entry name" value="TAT"/>
    <property type="match status" value="1"/>
</dbReference>
<dbReference type="GO" id="GO:0030288">
    <property type="term" value="C:outer membrane-bounded periplasmic space"/>
    <property type="evidence" value="ECO:0007669"/>
    <property type="project" value="UniProtKB-ARBA"/>
</dbReference>
<evidence type="ECO:0000256" key="1">
    <source>
        <dbReference type="ARBA" id="ARBA00004418"/>
    </source>
</evidence>
<dbReference type="Proteomes" id="UP000284605">
    <property type="component" value="Unassembled WGS sequence"/>
</dbReference>
<dbReference type="Gene3D" id="3.40.190.10">
    <property type="entry name" value="Periplasmic binding protein-like II"/>
    <property type="match status" value="1"/>
</dbReference>
<evidence type="ECO:0000256" key="2">
    <source>
        <dbReference type="ARBA" id="ARBA00005695"/>
    </source>
</evidence>
<dbReference type="AlphaFoldDB" id="A0A418W8L3"/>
<feature type="signal peptide" evidence="4">
    <location>
        <begin position="1"/>
        <end position="25"/>
    </location>
</feature>
<dbReference type="InterPro" id="IPR030678">
    <property type="entry name" value="Peptide/Ni-bd"/>
</dbReference>
<dbReference type="PANTHER" id="PTHR30290">
    <property type="entry name" value="PERIPLASMIC BINDING COMPONENT OF ABC TRANSPORTER"/>
    <property type="match status" value="1"/>
</dbReference>
<dbReference type="Gene3D" id="3.10.105.10">
    <property type="entry name" value="Dipeptide-binding Protein, Domain 3"/>
    <property type="match status" value="1"/>
</dbReference>
<dbReference type="GO" id="GO:0043190">
    <property type="term" value="C:ATP-binding cassette (ABC) transporter complex"/>
    <property type="evidence" value="ECO:0007669"/>
    <property type="project" value="InterPro"/>
</dbReference>
<dbReference type="CDD" id="cd08517">
    <property type="entry name" value="PBP2_NikA_DppA_OppA_like_13"/>
    <property type="match status" value="1"/>
</dbReference>
<comment type="caution">
    <text evidence="6">The sequence shown here is derived from an EMBL/GenBank/DDBJ whole genome shotgun (WGS) entry which is preliminary data.</text>
</comment>
<dbReference type="Pfam" id="PF00496">
    <property type="entry name" value="SBP_bac_5"/>
    <property type="match status" value="1"/>
</dbReference>
<dbReference type="InterPro" id="IPR039424">
    <property type="entry name" value="SBP_5"/>
</dbReference>
<evidence type="ECO:0000313" key="7">
    <source>
        <dbReference type="Proteomes" id="UP000284605"/>
    </source>
</evidence>
<dbReference type="SUPFAM" id="SSF53850">
    <property type="entry name" value="Periplasmic binding protein-like II"/>
    <property type="match status" value="1"/>
</dbReference>
<sequence length="531" mass="58500">MTGPSRRLVLAGLAAVPLAARHALADIAPAAPVRGGQLIVGVFPEPPLLTSAITTAGATQAVSGKIFDGLLAVDLDLKPQPSLATSWEVAPDGLTLTFKLRPGVTWHDGKPFTSADVAFSALEVWKKFHGRGRSTYANVTAVETPDPLTAIFKLSRPAPYIIAALVGAESPVIPRHLYEGTDILTNPHNTAPIGTGAFRFVQWERGNYLVLERNPTYWNQPKPYLDRVIYRFLPDPAANMNALETGEVQLITSNLLYNDIGRLIQNPEIEAVRRDSPYSSTVSAFELNLERPLFQDLRVRQAFAHAIDKDFIVKNIQYGYATAVNGPIPPDMPEFYTADVPLYPFDLRKAEELLDAAGHKRGADGVRFTITHDPAPTGPIYLRSAELIRDTFEKIGVKVVIRNQDFPSFLRRVYTDREFDTIHYGAQTGPDPAIGTQRYYWSGSFARGVAFSNGSAYNSPVVDKLLLDAQAELDPKVRRDLYVRFQQQVQIDLPRIPTVAAQAVVLKRRNVKNLVTTGDGVLGNFADVFIA</sequence>
<dbReference type="InterPro" id="IPR006311">
    <property type="entry name" value="TAT_signal"/>
</dbReference>
<dbReference type="PANTHER" id="PTHR30290:SF38">
    <property type="entry name" value="D,D-DIPEPTIDE-BINDING PERIPLASMIC PROTEIN DDPA-RELATED"/>
    <property type="match status" value="1"/>
</dbReference>
<feature type="chain" id="PRO_5019582120" evidence="4">
    <location>
        <begin position="26"/>
        <end position="531"/>
    </location>
</feature>
<dbReference type="EMBL" id="QYUK01000011">
    <property type="protein sequence ID" value="RJF86343.1"/>
    <property type="molecule type" value="Genomic_DNA"/>
</dbReference>
<accession>A0A418W8L3</accession>
<keyword evidence="7" id="KW-1185">Reference proteome</keyword>
<proteinExistence type="inferred from homology"/>
<feature type="domain" description="Solute-binding protein family 5" evidence="5">
    <location>
        <begin position="78"/>
        <end position="441"/>
    </location>
</feature>
<evidence type="ECO:0000313" key="6">
    <source>
        <dbReference type="EMBL" id="RJF86343.1"/>
    </source>
</evidence>